<dbReference type="AlphaFoldDB" id="A0A9N9PGD8"/>
<feature type="non-terminal residue" evidence="1">
    <location>
        <position position="1"/>
    </location>
</feature>
<organism evidence="1 2">
    <name type="scientific">Racocetra fulgida</name>
    <dbReference type="NCBI Taxonomy" id="60492"/>
    <lineage>
        <taxon>Eukaryota</taxon>
        <taxon>Fungi</taxon>
        <taxon>Fungi incertae sedis</taxon>
        <taxon>Mucoromycota</taxon>
        <taxon>Glomeromycotina</taxon>
        <taxon>Glomeromycetes</taxon>
        <taxon>Diversisporales</taxon>
        <taxon>Gigasporaceae</taxon>
        <taxon>Racocetra</taxon>
    </lineage>
</organism>
<evidence type="ECO:0000313" key="2">
    <source>
        <dbReference type="Proteomes" id="UP000789396"/>
    </source>
</evidence>
<dbReference type="Proteomes" id="UP000789396">
    <property type="component" value="Unassembled WGS sequence"/>
</dbReference>
<reference evidence="1" key="1">
    <citation type="submission" date="2021-06" db="EMBL/GenBank/DDBJ databases">
        <authorList>
            <person name="Kallberg Y."/>
            <person name="Tangrot J."/>
            <person name="Rosling A."/>
        </authorList>
    </citation>
    <scope>NUCLEOTIDE SEQUENCE</scope>
    <source>
        <strain evidence="1">IN212</strain>
    </source>
</reference>
<name>A0A9N9PGD8_9GLOM</name>
<protein>
    <submittedName>
        <fullName evidence="1">11656_t:CDS:1</fullName>
    </submittedName>
</protein>
<accession>A0A9N9PGD8</accession>
<sequence>NLQEVLSSQFDQNELQEHLVDIQTLVLSDDENEYDYEPVFDFEQNLYEQA</sequence>
<dbReference type="EMBL" id="CAJVPZ010094813">
    <property type="protein sequence ID" value="CAG8817763.1"/>
    <property type="molecule type" value="Genomic_DNA"/>
</dbReference>
<comment type="caution">
    <text evidence="1">The sequence shown here is derived from an EMBL/GenBank/DDBJ whole genome shotgun (WGS) entry which is preliminary data.</text>
</comment>
<feature type="non-terminal residue" evidence="1">
    <location>
        <position position="50"/>
    </location>
</feature>
<evidence type="ECO:0000313" key="1">
    <source>
        <dbReference type="EMBL" id="CAG8817763.1"/>
    </source>
</evidence>
<keyword evidence="2" id="KW-1185">Reference proteome</keyword>
<proteinExistence type="predicted"/>
<dbReference type="OrthoDB" id="2461850at2759"/>
<gene>
    <name evidence="1" type="ORF">RFULGI_LOCUS19373</name>
</gene>